<sequence length="659" mass="75842">MTVLSDISDFQQRLMQHYNDTSSYVPLSTLDQSLDKRLIDIYAIPKIHRIEIEKDGRRVKKEQVLTYKELFFTDDNENKRIYLQGEPGTGKSTFSANLVHDWRHGNQPFSAVQRQTEAFEDLSTITQFKFLFFISLRDARGQSDVTHMIKKQLIDKIFSEDQCQDVYKLFVHIIKTEKCLFVLEGLDEWVCPDGSYLAVPSMAGFPMENCTVLITSRPWKLADERIRNSHIDILLEIEGVSNWYKFSERVLRCIIDETNDLANTMEEFQTFIRKRGLRALSSSPILYTLVMCTWIDTMRKEEDMKEASNCALYTALLESLCKKANSTSGDFIYSNPSPVRCFCETSNMQPNIAHLEKLAEAACKLLFSAERESSIVFNNITLSHYFSWEDFTDHKMFALKAGILTNRKDTSWTGSSYSFIDKTMQEFLAAYHIACNLHVIDDIIYYYLKRNKSSYLDISQVFIFLCGMNIFAANKLSGLMNECDVAYSKCSSEDSHEFQSIIESGIKEAAANRQDGSGLKLSHFNITAENMRELHRLWSTNTSNVLTLHLRTDVSSPEPGKPESRYEFNLSSCHKLKSLELLGNGICLRGKVYVLFLAPAKVWFGVHPFVLSSVLQSVTNFSGLFLRSYTRYVHETSLMYIYEWGEMPCSRTITLHFLK</sequence>
<evidence type="ECO:0000313" key="3">
    <source>
        <dbReference type="Proteomes" id="UP000828390"/>
    </source>
</evidence>
<dbReference type="EMBL" id="JAIWYP010000002">
    <property type="protein sequence ID" value="KAH3867875.1"/>
    <property type="molecule type" value="Genomic_DNA"/>
</dbReference>
<proteinExistence type="predicted"/>
<comment type="caution">
    <text evidence="2">The sequence shown here is derived from an EMBL/GenBank/DDBJ whole genome shotgun (WGS) entry which is preliminary data.</text>
</comment>
<accession>A0A9D4LZ69</accession>
<protein>
    <recommendedName>
        <fullName evidence="1">NACHT domain-containing protein</fullName>
    </recommendedName>
</protein>
<gene>
    <name evidence="2" type="ORF">DPMN_031012</name>
</gene>
<dbReference type="PANTHER" id="PTHR46844">
    <property type="entry name" value="SLR5058 PROTEIN"/>
    <property type="match status" value="1"/>
</dbReference>
<name>A0A9D4LZ69_DREPO</name>
<evidence type="ECO:0000313" key="2">
    <source>
        <dbReference type="EMBL" id="KAH3867875.1"/>
    </source>
</evidence>
<dbReference type="InterPro" id="IPR027417">
    <property type="entry name" value="P-loop_NTPase"/>
</dbReference>
<reference evidence="2" key="2">
    <citation type="submission" date="2020-11" db="EMBL/GenBank/DDBJ databases">
        <authorList>
            <person name="McCartney M.A."/>
            <person name="Auch B."/>
            <person name="Kono T."/>
            <person name="Mallez S."/>
            <person name="Becker A."/>
            <person name="Gohl D.M."/>
            <person name="Silverstein K.A.T."/>
            <person name="Koren S."/>
            <person name="Bechman K.B."/>
            <person name="Herman A."/>
            <person name="Abrahante J.E."/>
            <person name="Garbe J."/>
        </authorList>
    </citation>
    <scope>NUCLEOTIDE SEQUENCE</scope>
    <source>
        <strain evidence="2">Duluth1</strain>
        <tissue evidence="2">Whole animal</tissue>
    </source>
</reference>
<dbReference type="AlphaFoldDB" id="A0A9D4LZ69"/>
<dbReference type="InterPro" id="IPR007111">
    <property type="entry name" value="NACHT_NTPase"/>
</dbReference>
<reference evidence="2" key="1">
    <citation type="journal article" date="2019" name="bioRxiv">
        <title>The Genome of the Zebra Mussel, Dreissena polymorpha: A Resource for Invasive Species Research.</title>
        <authorList>
            <person name="McCartney M.A."/>
            <person name="Auch B."/>
            <person name="Kono T."/>
            <person name="Mallez S."/>
            <person name="Zhang Y."/>
            <person name="Obille A."/>
            <person name="Becker A."/>
            <person name="Abrahante J.E."/>
            <person name="Garbe J."/>
            <person name="Badalamenti J.P."/>
            <person name="Herman A."/>
            <person name="Mangelson H."/>
            <person name="Liachko I."/>
            <person name="Sullivan S."/>
            <person name="Sone E.D."/>
            <person name="Koren S."/>
            <person name="Silverstein K.A.T."/>
            <person name="Beckman K.B."/>
            <person name="Gohl D.M."/>
        </authorList>
    </citation>
    <scope>NUCLEOTIDE SEQUENCE</scope>
    <source>
        <strain evidence="2">Duluth1</strain>
        <tissue evidence="2">Whole animal</tissue>
    </source>
</reference>
<dbReference type="Gene3D" id="3.40.50.300">
    <property type="entry name" value="P-loop containing nucleotide triphosphate hydrolases"/>
    <property type="match status" value="1"/>
</dbReference>
<feature type="domain" description="NACHT" evidence="1">
    <location>
        <begin position="79"/>
        <end position="218"/>
    </location>
</feature>
<organism evidence="2 3">
    <name type="scientific">Dreissena polymorpha</name>
    <name type="common">Zebra mussel</name>
    <name type="synonym">Mytilus polymorpha</name>
    <dbReference type="NCBI Taxonomy" id="45954"/>
    <lineage>
        <taxon>Eukaryota</taxon>
        <taxon>Metazoa</taxon>
        <taxon>Spiralia</taxon>
        <taxon>Lophotrochozoa</taxon>
        <taxon>Mollusca</taxon>
        <taxon>Bivalvia</taxon>
        <taxon>Autobranchia</taxon>
        <taxon>Heteroconchia</taxon>
        <taxon>Euheterodonta</taxon>
        <taxon>Imparidentia</taxon>
        <taxon>Neoheterodontei</taxon>
        <taxon>Myida</taxon>
        <taxon>Dreissenoidea</taxon>
        <taxon>Dreissenidae</taxon>
        <taxon>Dreissena</taxon>
    </lineage>
</organism>
<dbReference type="Pfam" id="PF05729">
    <property type="entry name" value="NACHT"/>
    <property type="match status" value="1"/>
</dbReference>
<keyword evidence="3" id="KW-1185">Reference proteome</keyword>
<dbReference type="PANTHER" id="PTHR46844:SF1">
    <property type="entry name" value="SLR5058 PROTEIN"/>
    <property type="match status" value="1"/>
</dbReference>
<dbReference type="SUPFAM" id="SSF52540">
    <property type="entry name" value="P-loop containing nucleoside triphosphate hydrolases"/>
    <property type="match status" value="1"/>
</dbReference>
<evidence type="ECO:0000259" key="1">
    <source>
        <dbReference type="PROSITE" id="PS50837"/>
    </source>
</evidence>
<dbReference type="Proteomes" id="UP000828390">
    <property type="component" value="Unassembled WGS sequence"/>
</dbReference>
<dbReference type="PROSITE" id="PS50837">
    <property type="entry name" value="NACHT"/>
    <property type="match status" value="1"/>
</dbReference>